<dbReference type="Pfam" id="PF00440">
    <property type="entry name" value="TetR_N"/>
    <property type="match status" value="1"/>
</dbReference>
<dbReference type="EMBL" id="JBHUME010000008">
    <property type="protein sequence ID" value="MFD2613372.1"/>
    <property type="molecule type" value="Genomic_DNA"/>
</dbReference>
<feature type="domain" description="HTH tetR-type" evidence="3">
    <location>
        <begin position="13"/>
        <end position="73"/>
    </location>
</feature>
<dbReference type="InterPro" id="IPR050624">
    <property type="entry name" value="HTH-type_Tx_Regulator"/>
</dbReference>
<dbReference type="RefSeq" id="WP_377603369.1">
    <property type="nucleotide sequence ID" value="NZ_JBHUME010000008.1"/>
</dbReference>
<name>A0ABW5PG94_9BACL</name>
<evidence type="ECO:0000256" key="2">
    <source>
        <dbReference type="PROSITE-ProRule" id="PRU00335"/>
    </source>
</evidence>
<reference evidence="5" key="1">
    <citation type="journal article" date="2019" name="Int. J. Syst. Evol. Microbiol.">
        <title>The Global Catalogue of Microorganisms (GCM) 10K type strain sequencing project: providing services to taxonomists for standard genome sequencing and annotation.</title>
        <authorList>
            <consortium name="The Broad Institute Genomics Platform"/>
            <consortium name="The Broad Institute Genome Sequencing Center for Infectious Disease"/>
            <person name="Wu L."/>
            <person name="Ma J."/>
        </authorList>
    </citation>
    <scope>NUCLEOTIDE SEQUENCE [LARGE SCALE GENOMIC DNA]</scope>
    <source>
        <strain evidence="5">KCTC 3950</strain>
    </source>
</reference>
<evidence type="ECO:0000256" key="1">
    <source>
        <dbReference type="ARBA" id="ARBA00023125"/>
    </source>
</evidence>
<comment type="caution">
    <text evidence="4">The sequence shown here is derived from an EMBL/GenBank/DDBJ whole genome shotgun (WGS) entry which is preliminary data.</text>
</comment>
<feature type="DNA-binding region" description="H-T-H motif" evidence="2">
    <location>
        <begin position="36"/>
        <end position="55"/>
    </location>
</feature>
<dbReference type="PROSITE" id="PS50977">
    <property type="entry name" value="HTH_TETR_2"/>
    <property type="match status" value="1"/>
</dbReference>
<dbReference type="SUPFAM" id="SSF46689">
    <property type="entry name" value="Homeodomain-like"/>
    <property type="match status" value="1"/>
</dbReference>
<protein>
    <submittedName>
        <fullName evidence="4">TetR/AcrR family transcriptional regulator</fullName>
    </submittedName>
</protein>
<dbReference type="InterPro" id="IPR009057">
    <property type="entry name" value="Homeodomain-like_sf"/>
</dbReference>
<dbReference type="Pfam" id="PF14278">
    <property type="entry name" value="TetR_C_8"/>
    <property type="match status" value="1"/>
</dbReference>
<sequence length="197" mass="22854">MSEKIIKTDRRVKRSRIALKESLLHLMSKKPFRNISITEIVNHANFNRGTFYSNFESQEALLDEIINDLIQDLIQSFRAPYEKAEVFRINEIPANSVLIVEHVTKNASVYTLLLNSDVLPDIKNKMFTSLKRISMEEIVYPDDGIDHELFTIYNLHAVLGLVFHWIESGFEHSPSYIQDQLIKLVSRRQADAKISIH</sequence>
<evidence type="ECO:0000259" key="3">
    <source>
        <dbReference type="PROSITE" id="PS50977"/>
    </source>
</evidence>
<organism evidence="4 5">
    <name type="scientific">Paenibacillus gansuensis</name>
    <dbReference type="NCBI Taxonomy" id="306542"/>
    <lineage>
        <taxon>Bacteria</taxon>
        <taxon>Bacillati</taxon>
        <taxon>Bacillota</taxon>
        <taxon>Bacilli</taxon>
        <taxon>Bacillales</taxon>
        <taxon>Paenibacillaceae</taxon>
        <taxon>Paenibacillus</taxon>
    </lineage>
</organism>
<dbReference type="InterPro" id="IPR039532">
    <property type="entry name" value="TetR_C_Firmicutes"/>
</dbReference>
<dbReference type="Proteomes" id="UP001597541">
    <property type="component" value="Unassembled WGS sequence"/>
</dbReference>
<evidence type="ECO:0000313" key="5">
    <source>
        <dbReference type="Proteomes" id="UP001597541"/>
    </source>
</evidence>
<evidence type="ECO:0000313" key="4">
    <source>
        <dbReference type="EMBL" id="MFD2613372.1"/>
    </source>
</evidence>
<keyword evidence="5" id="KW-1185">Reference proteome</keyword>
<dbReference type="PANTHER" id="PTHR43479:SF7">
    <property type="entry name" value="TETR-FAMILY TRANSCRIPTIONAL REGULATOR"/>
    <property type="match status" value="1"/>
</dbReference>
<gene>
    <name evidence="4" type="ORF">ACFSUF_13155</name>
</gene>
<dbReference type="PANTHER" id="PTHR43479">
    <property type="entry name" value="ACREF/ENVCD OPERON REPRESSOR-RELATED"/>
    <property type="match status" value="1"/>
</dbReference>
<dbReference type="InterPro" id="IPR001647">
    <property type="entry name" value="HTH_TetR"/>
</dbReference>
<proteinExistence type="predicted"/>
<accession>A0ABW5PG94</accession>
<keyword evidence="1 2" id="KW-0238">DNA-binding</keyword>
<dbReference type="Gene3D" id="1.10.357.10">
    <property type="entry name" value="Tetracycline Repressor, domain 2"/>
    <property type="match status" value="1"/>
</dbReference>